<keyword evidence="2" id="KW-0675">Receptor</keyword>
<feature type="compositionally biased region" description="Basic and acidic residues" evidence="1">
    <location>
        <begin position="221"/>
        <end position="232"/>
    </location>
</feature>
<dbReference type="SUPFAM" id="SSF81321">
    <property type="entry name" value="Family A G protein-coupled receptor-like"/>
    <property type="match status" value="1"/>
</dbReference>
<dbReference type="Proteomes" id="UP000324222">
    <property type="component" value="Unassembled WGS sequence"/>
</dbReference>
<feature type="region of interest" description="Disordered" evidence="1">
    <location>
        <begin position="213"/>
        <end position="232"/>
    </location>
</feature>
<dbReference type="OrthoDB" id="5981855at2759"/>
<dbReference type="EMBL" id="VSRR010000321">
    <property type="protein sequence ID" value="MPC13998.1"/>
    <property type="molecule type" value="Genomic_DNA"/>
</dbReference>
<reference evidence="2 3" key="1">
    <citation type="submission" date="2019-05" db="EMBL/GenBank/DDBJ databases">
        <title>Another draft genome of Portunus trituberculatus and its Hox gene families provides insights of decapod evolution.</title>
        <authorList>
            <person name="Jeong J.-H."/>
            <person name="Song I."/>
            <person name="Kim S."/>
            <person name="Choi T."/>
            <person name="Kim D."/>
            <person name="Ryu S."/>
            <person name="Kim W."/>
        </authorList>
    </citation>
    <scope>NUCLEOTIDE SEQUENCE [LARGE SCALE GENOMIC DNA]</scope>
    <source>
        <tissue evidence="2">Muscle</tissue>
    </source>
</reference>
<dbReference type="Gene3D" id="1.20.1070.10">
    <property type="entry name" value="Rhodopsin 7-helix transmembrane proteins"/>
    <property type="match status" value="1"/>
</dbReference>
<proteinExistence type="predicted"/>
<accession>A0A5B7CXL9</accession>
<name>A0A5B7CXL9_PORTR</name>
<keyword evidence="3" id="KW-1185">Reference proteome</keyword>
<comment type="caution">
    <text evidence="2">The sequence shown here is derived from an EMBL/GenBank/DDBJ whole genome shotgun (WGS) entry which is preliminary data.</text>
</comment>
<protein>
    <submittedName>
        <fullName evidence="2">Tachykinin-like peptides receptor 86C</fullName>
    </submittedName>
</protein>
<sequence>MVLMVVRMFIVIVVAFMLCWLPQQGFFLYQYHNSQVLDSAHIQHIYLGFYWLAMANAMLKFSNFYDGVVRYHPSRAALPTGAGGVTPRFCTKAGGNQHHDNFFIRGMNCSKPLDAAYCHGHLKANTEWHQMHYLSDKGNFSFQKQVDPLYAHNLNGVRKPQNDDTLLSQQLRGEDAWKTPCEPALPHLPPEKHDDLLLVPVLASPPLRLPHTTPLLNSNHVPRENLTPKRHAPKDNCIEMKCLSRENNHITPPRILLNANANSTREQERVSEPHVGPGEDHTPAGLVHQAIEETLMAAMLQSCPCDQTVLDTSKKCEDTTNIKMSKEIML</sequence>
<evidence type="ECO:0000313" key="3">
    <source>
        <dbReference type="Proteomes" id="UP000324222"/>
    </source>
</evidence>
<gene>
    <name evidence="2" type="primary">TkR86C_3</name>
    <name evidence="2" type="ORF">E2C01_006751</name>
</gene>
<evidence type="ECO:0000256" key="1">
    <source>
        <dbReference type="SAM" id="MobiDB-lite"/>
    </source>
</evidence>
<evidence type="ECO:0000313" key="2">
    <source>
        <dbReference type="EMBL" id="MPC13998.1"/>
    </source>
</evidence>
<dbReference type="AlphaFoldDB" id="A0A5B7CXL9"/>
<organism evidence="2 3">
    <name type="scientific">Portunus trituberculatus</name>
    <name type="common">Swimming crab</name>
    <name type="synonym">Neptunus trituberculatus</name>
    <dbReference type="NCBI Taxonomy" id="210409"/>
    <lineage>
        <taxon>Eukaryota</taxon>
        <taxon>Metazoa</taxon>
        <taxon>Ecdysozoa</taxon>
        <taxon>Arthropoda</taxon>
        <taxon>Crustacea</taxon>
        <taxon>Multicrustacea</taxon>
        <taxon>Malacostraca</taxon>
        <taxon>Eumalacostraca</taxon>
        <taxon>Eucarida</taxon>
        <taxon>Decapoda</taxon>
        <taxon>Pleocyemata</taxon>
        <taxon>Brachyura</taxon>
        <taxon>Eubrachyura</taxon>
        <taxon>Portunoidea</taxon>
        <taxon>Portunidae</taxon>
        <taxon>Portuninae</taxon>
        <taxon>Portunus</taxon>
    </lineage>
</organism>